<feature type="domain" description="Calcineurin-like phosphoesterase" evidence="4">
    <location>
        <begin position="94"/>
        <end position="326"/>
    </location>
</feature>
<dbReference type="EMBL" id="JALJOU010000008">
    <property type="protein sequence ID" value="KAK9842198.1"/>
    <property type="molecule type" value="Genomic_DNA"/>
</dbReference>
<dbReference type="InterPro" id="IPR004843">
    <property type="entry name" value="Calcineurin-like_PHP"/>
</dbReference>
<feature type="compositionally biased region" description="Low complexity" evidence="3">
    <location>
        <begin position="1208"/>
        <end position="1218"/>
    </location>
</feature>
<feature type="compositionally biased region" description="Gly residues" evidence="3">
    <location>
        <begin position="731"/>
        <end position="740"/>
    </location>
</feature>
<feature type="compositionally biased region" description="Gly residues" evidence="3">
    <location>
        <begin position="1472"/>
        <end position="1499"/>
    </location>
</feature>
<keyword evidence="6" id="KW-1185">Reference proteome</keyword>
<feature type="compositionally biased region" description="Basic and acidic residues" evidence="3">
    <location>
        <begin position="817"/>
        <end position="833"/>
    </location>
</feature>
<name>A0AAW1S7C4_9CHLO</name>
<dbReference type="Pfam" id="PF00149">
    <property type="entry name" value="Metallophos"/>
    <property type="match status" value="1"/>
</dbReference>
<feature type="region of interest" description="Disordered" evidence="3">
    <location>
        <begin position="610"/>
        <end position="898"/>
    </location>
</feature>
<feature type="region of interest" description="Disordered" evidence="3">
    <location>
        <begin position="1351"/>
        <end position="1563"/>
    </location>
</feature>
<proteinExistence type="predicted"/>
<feature type="compositionally biased region" description="Low complexity" evidence="3">
    <location>
        <begin position="1071"/>
        <end position="1097"/>
    </location>
</feature>
<feature type="compositionally biased region" description="Basic residues" evidence="3">
    <location>
        <begin position="968"/>
        <end position="977"/>
    </location>
</feature>
<dbReference type="InterPro" id="IPR029052">
    <property type="entry name" value="Metallo-depent_PP-like"/>
</dbReference>
<evidence type="ECO:0000313" key="5">
    <source>
        <dbReference type="EMBL" id="KAK9842198.1"/>
    </source>
</evidence>
<evidence type="ECO:0000256" key="1">
    <source>
        <dbReference type="ARBA" id="ARBA00022729"/>
    </source>
</evidence>
<sequence>MQQPALPLPGCLDEIGAEPREPGSWLHPERVEEENLILRGNESEREAPLSRLNGVTWVPVCLSTLVIVGLLALGTALTVSLDAHGRATPELRTKFLVVGDWGRNGSMNQSEVACAMARMASVNAPDFIISTGDNFYENGLTSVADTQLDTSFSSVYGAASLQGVPWHAVLGNHDYGELWTNETTMPHPPDCPPGLNRPQCHYGPLHQLDVRLAARDARWHCERWFSLALLGGVAEIFFIDTSPGVLNYRSAPWAANPGGILSQSWDAQLLELEARLGASRAHMKLVVGHHPVRSRRQEDYPEIGRALQPLLEQYGVAAYMCGHEHNLQHLHADGEATHYIVSGGGSKTDYSPQSLAREDQRLFHQGSGFVACELTAGALTCNYFGISDASYWLRGARVAQWSSWMLQVTGRKADAKLGSASLSAELALRKAAVPGLGSSEAYQADDKLKATRGRAVEAARDMAPKAQDRSAARGATPGAAASQTRMGAASAAPHAAAGKAAPVTAAAGNEAAVAAPLPLHGGRIGRARGDLATAGDLGPARRSGGSGSGGAVGGGGRALSGSEGGGEGGLQAAKSTSDEELARRLHQQLNGPALPTALTRQRKRKQPVFYTPEQAGGGHSAAQEKPDHPAARDNCGVVRPAAPQAPFDRSASEGEVLSGHRPAAKKLRSAAVEPLASPPAGLAPVRVRARERTEQTGQRPAAPVPAAEGDMKSASCAGQAAPQVAAPETASGGGGGGGGVSSRELRALVRSQMGGDSTPNSPPASHRQGGRAGEGSCGGSGRPHSAPFGSAPRAGEAGSEEGETPRNRARSRAGSALKRDRSAADPDAVKQEEESLPDGGDAKHMKVEAPDVVGAAAAAGASTSSEGDSHSEDGAAAAAPGGGAGAAGGKPKRQRKIPKLPMVRHGKKWYRARLLKEAAARVLLEFTGFEEQTGPLWLPKDSDRIWRGSYKGRDWRYLGAGAWEPKQKTSKKAHHAARAAAAHAPKPPREGGEAGGPSSPSDDDEEDDDDEDASETAGGDQLVGQAQVQSPRKSGATRRGSEPFGPGSGGEDEVVGEERCASPKAEASGDPAAVEAEPAAVRRPGSAKAAAAAAAHAAGGGMDAATTPLGGKPASLGAVKPDTPAKNLECKAVLEAAPEASTDSGAAPGSSIDANPNPAGGSGGSGETEDASAGGERGDLGGEPRGGADAEEGEPVRERRTSRKKARAAVAAAAAAAAGDQGAEEDEPVAPAAKTKRASARHHSRVDAGRAASAAADDAAAALLAVKADVSGALAADAAEGVAEGLVEADAEGLGLAAAAEGLALLECEEALPSDEPASAARAACGGALPSPLAKPVRHLGWKGAWKKTHKLQAEAGSSDSGSDPAEAAAAGGAAPAPAAPPTSPGGTLHPPTSPGGTVRPPNGASLRPARRTRKPLRVDNSGAASPTAPPPLAPATVTLEAPESSEDTAPPPPEPVEEPEVATPGRRANGGRAGAGRGRNGGNGGRGGRARGGGGGGRWARHRAALAAAAAAEPAPAPPDSPDERAAARVGRPAGRARPVNNHRLAEREPVGSGPAAPYSTRSLRNGGALTASGPLAFASLMGALGALEKRQTSAYFGSYGGGFGPAAGALAAELAVAMSVTPGGARAYRTVDESFADLRNVLVEDFFSSRHQDGDNIFEDFNTVTRVEEPDDEPAHRPSPPEDHAAEEAGGQSGVRASTLPEGKRSHQKPKRRIHVE</sequence>
<feature type="region of interest" description="Disordered" evidence="3">
    <location>
        <begin position="453"/>
        <end position="493"/>
    </location>
</feature>
<accession>A0AAW1S7C4</accession>
<dbReference type="GO" id="GO:0016787">
    <property type="term" value="F:hydrolase activity"/>
    <property type="evidence" value="ECO:0007669"/>
    <property type="project" value="UniProtKB-KW"/>
</dbReference>
<reference evidence="5 6" key="1">
    <citation type="journal article" date="2024" name="Nat. Commun.">
        <title>Phylogenomics reveals the evolutionary origins of lichenization in chlorophyte algae.</title>
        <authorList>
            <person name="Puginier C."/>
            <person name="Libourel C."/>
            <person name="Otte J."/>
            <person name="Skaloud P."/>
            <person name="Haon M."/>
            <person name="Grisel S."/>
            <person name="Petersen M."/>
            <person name="Berrin J.G."/>
            <person name="Delaux P.M."/>
            <person name="Dal Grande F."/>
            <person name="Keller J."/>
        </authorList>
    </citation>
    <scope>NUCLEOTIDE SEQUENCE [LARGE SCALE GENOMIC DNA]</scope>
    <source>
        <strain evidence="5 6">SAG 245.80</strain>
    </source>
</reference>
<feature type="compositionally biased region" description="Low complexity" evidence="3">
    <location>
        <begin position="472"/>
        <end position="493"/>
    </location>
</feature>
<gene>
    <name evidence="5" type="ORF">WJX81_000205</name>
</gene>
<dbReference type="PANTHER" id="PTHR10161:SF14">
    <property type="entry name" value="TARTRATE-RESISTANT ACID PHOSPHATASE TYPE 5"/>
    <property type="match status" value="1"/>
</dbReference>
<dbReference type="Proteomes" id="UP001445335">
    <property type="component" value="Unassembled WGS sequence"/>
</dbReference>
<feature type="compositionally biased region" description="Basic and acidic residues" evidence="3">
    <location>
        <begin position="1176"/>
        <end position="1199"/>
    </location>
</feature>
<feature type="compositionally biased region" description="Gly residues" evidence="3">
    <location>
        <begin position="544"/>
        <end position="569"/>
    </location>
</feature>
<feature type="region of interest" description="Disordered" evidence="3">
    <location>
        <begin position="965"/>
        <end position="1253"/>
    </location>
</feature>
<evidence type="ECO:0000259" key="4">
    <source>
        <dbReference type="Pfam" id="PF00149"/>
    </source>
</evidence>
<feature type="region of interest" description="Disordered" evidence="3">
    <location>
        <begin position="1"/>
        <end position="25"/>
    </location>
</feature>
<evidence type="ECO:0000256" key="2">
    <source>
        <dbReference type="ARBA" id="ARBA00022801"/>
    </source>
</evidence>
<feature type="compositionally biased region" description="Low complexity" evidence="3">
    <location>
        <begin position="1506"/>
        <end position="1515"/>
    </location>
</feature>
<feature type="compositionally biased region" description="Basic residues" evidence="3">
    <location>
        <begin position="1234"/>
        <end position="1244"/>
    </location>
</feature>
<evidence type="ECO:0000256" key="3">
    <source>
        <dbReference type="SAM" id="MobiDB-lite"/>
    </source>
</evidence>
<evidence type="ECO:0000313" key="6">
    <source>
        <dbReference type="Proteomes" id="UP001445335"/>
    </source>
</evidence>
<feature type="compositionally biased region" description="Gly residues" evidence="3">
    <location>
        <begin position="770"/>
        <end position="781"/>
    </location>
</feature>
<feature type="compositionally biased region" description="Basic and acidic residues" evidence="3">
    <location>
        <begin position="840"/>
        <end position="849"/>
    </location>
</feature>
<feature type="compositionally biased region" description="Low complexity" evidence="3">
    <location>
        <begin position="1529"/>
        <end position="1541"/>
    </location>
</feature>
<feature type="region of interest" description="Disordered" evidence="3">
    <location>
        <begin position="530"/>
        <end position="580"/>
    </location>
</feature>
<feature type="compositionally biased region" description="Basic residues" evidence="3">
    <location>
        <begin position="1708"/>
        <end position="1719"/>
    </location>
</feature>
<keyword evidence="1" id="KW-0732">Signal</keyword>
<comment type="caution">
    <text evidence="5">The sequence shown here is derived from an EMBL/GenBank/DDBJ whole genome shotgun (WGS) entry which is preliminary data.</text>
</comment>
<feature type="compositionally biased region" description="Low complexity" evidence="3">
    <location>
        <begin position="1354"/>
        <end position="1377"/>
    </location>
</feature>
<feature type="compositionally biased region" description="Basic and acidic residues" evidence="3">
    <location>
        <begin position="622"/>
        <end position="631"/>
    </location>
</feature>
<organism evidence="5 6">
    <name type="scientific">Elliptochloris bilobata</name>
    <dbReference type="NCBI Taxonomy" id="381761"/>
    <lineage>
        <taxon>Eukaryota</taxon>
        <taxon>Viridiplantae</taxon>
        <taxon>Chlorophyta</taxon>
        <taxon>core chlorophytes</taxon>
        <taxon>Trebouxiophyceae</taxon>
        <taxon>Trebouxiophyceae incertae sedis</taxon>
        <taxon>Elliptochloris clade</taxon>
        <taxon>Elliptochloris</taxon>
    </lineage>
</organism>
<feature type="region of interest" description="Disordered" evidence="3">
    <location>
        <begin position="1665"/>
        <end position="1719"/>
    </location>
</feature>
<keyword evidence="2" id="KW-0378">Hydrolase</keyword>
<dbReference type="InterPro" id="IPR051558">
    <property type="entry name" value="Metallophosphoesterase_PAP"/>
</dbReference>
<feature type="compositionally biased region" description="Basic and acidic residues" evidence="3">
    <location>
        <begin position="453"/>
        <end position="471"/>
    </location>
</feature>
<dbReference type="SUPFAM" id="SSF56300">
    <property type="entry name" value="Metallo-dependent phosphatases"/>
    <property type="match status" value="1"/>
</dbReference>
<feature type="compositionally biased region" description="Acidic residues" evidence="3">
    <location>
        <begin position="1001"/>
        <end position="1014"/>
    </location>
</feature>
<dbReference type="PANTHER" id="PTHR10161">
    <property type="entry name" value="TARTRATE-RESISTANT ACID PHOSPHATASE TYPE 5"/>
    <property type="match status" value="1"/>
</dbReference>
<protein>
    <recommendedName>
        <fullName evidence="4">Calcineurin-like phosphoesterase domain-containing protein</fullName>
    </recommendedName>
</protein>
<dbReference type="Gene3D" id="3.60.21.10">
    <property type="match status" value="1"/>
</dbReference>
<feature type="compositionally biased region" description="Basic and acidic residues" evidence="3">
    <location>
        <begin position="1675"/>
        <end position="1689"/>
    </location>
</feature>